<comment type="caution">
    <text evidence="1">The sequence shown here is derived from an EMBL/GenBank/DDBJ whole genome shotgun (WGS) entry which is preliminary data.</text>
</comment>
<accession>A0A4S4M2N5</accession>
<evidence type="ECO:0000313" key="1">
    <source>
        <dbReference type="EMBL" id="THH17060.1"/>
    </source>
</evidence>
<dbReference type="Proteomes" id="UP000310158">
    <property type="component" value="Unassembled WGS sequence"/>
</dbReference>
<name>A0A4S4M2N5_9AGAM</name>
<gene>
    <name evidence="1" type="ORF">EW146_g3669</name>
</gene>
<keyword evidence="2" id="KW-1185">Reference proteome</keyword>
<dbReference type="AlphaFoldDB" id="A0A4S4M2N5"/>
<evidence type="ECO:0000313" key="2">
    <source>
        <dbReference type="Proteomes" id="UP000310158"/>
    </source>
</evidence>
<organism evidence="1 2">
    <name type="scientific">Bondarzewia mesenterica</name>
    <dbReference type="NCBI Taxonomy" id="1095465"/>
    <lineage>
        <taxon>Eukaryota</taxon>
        <taxon>Fungi</taxon>
        <taxon>Dikarya</taxon>
        <taxon>Basidiomycota</taxon>
        <taxon>Agaricomycotina</taxon>
        <taxon>Agaricomycetes</taxon>
        <taxon>Russulales</taxon>
        <taxon>Bondarzewiaceae</taxon>
        <taxon>Bondarzewia</taxon>
    </lineage>
</organism>
<sequence length="158" mass="18013">MKNTLDINYGLNNNVGISGNHTTALWDAYGVCMHKMVMQFLTNFTTILGRLKLSDISVIMPVNIKLMFWQYLETSDELPVPVEWKGQQLTPFVPNMAAESVVIVRNIIGSMIKITSYLDIIPEVKNALAATRQVWTLTESAIKEKQLEIQRLEEQSRR</sequence>
<protein>
    <submittedName>
        <fullName evidence="1">Uncharacterized protein</fullName>
    </submittedName>
</protein>
<proteinExistence type="predicted"/>
<dbReference type="EMBL" id="SGPL01000127">
    <property type="protein sequence ID" value="THH17060.1"/>
    <property type="molecule type" value="Genomic_DNA"/>
</dbReference>
<reference evidence="1 2" key="1">
    <citation type="submission" date="2019-02" db="EMBL/GenBank/DDBJ databases">
        <title>Genome sequencing of the rare red list fungi Bondarzewia mesenterica.</title>
        <authorList>
            <person name="Buettner E."/>
            <person name="Kellner H."/>
        </authorList>
    </citation>
    <scope>NUCLEOTIDE SEQUENCE [LARGE SCALE GENOMIC DNA]</scope>
    <source>
        <strain evidence="1 2">DSM 108281</strain>
    </source>
</reference>